<dbReference type="InterPro" id="IPR036388">
    <property type="entry name" value="WH-like_DNA-bd_sf"/>
</dbReference>
<dbReference type="InterPro" id="IPR011990">
    <property type="entry name" value="TPR-like_helical_dom_sf"/>
</dbReference>
<feature type="repeat" description="TPR" evidence="1">
    <location>
        <begin position="117"/>
        <end position="150"/>
    </location>
</feature>
<evidence type="ECO:0000256" key="3">
    <source>
        <dbReference type="SAM" id="Phobius"/>
    </source>
</evidence>
<dbReference type="SMART" id="SM00421">
    <property type="entry name" value="HTH_LUXR"/>
    <property type="match status" value="1"/>
</dbReference>
<keyword evidence="6" id="KW-1185">Reference proteome</keyword>
<protein>
    <submittedName>
        <fullName evidence="5">Tetratricopeptide repeat protein</fullName>
    </submittedName>
</protein>
<dbReference type="PROSITE" id="PS50005">
    <property type="entry name" value="TPR"/>
    <property type="match status" value="3"/>
</dbReference>
<dbReference type="InterPro" id="IPR016032">
    <property type="entry name" value="Sig_transdc_resp-reg_C-effctor"/>
</dbReference>
<dbReference type="Gene3D" id="1.10.10.10">
    <property type="entry name" value="Winged helix-like DNA-binding domain superfamily/Winged helix DNA-binding domain"/>
    <property type="match status" value="1"/>
</dbReference>
<feature type="domain" description="HTH luxR-type" evidence="4">
    <location>
        <begin position="595"/>
        <end position="652"/>
    </location>
</feature>
<keyword evidence="3" id="KW-0472">Membrane</keyword>
<dbReference type="Gene3D" id="1.25.40.10">
    <property type="entry name" value="Tetratricopeptide repeat domain"/>
    <property type="match status" value="3"/>
</dbReference>
<keyword evidence="3" id="KW-0812">Transmembrane</keyword>
<evidence type="ECO:0000256" key="1">
    <source>
        <dbReference type="PROSITE-ProRule" id="PRU00339"/>
    </source>
</evidence>
<dbReference type="SUPFAM" id="SSF46894">
    <property type="entry name" value="C-terminal effector domain of the bipartite response regulators"/>
    <property type="match status" value="1"/>
</dbReference>
<sequence>MNEPRDFCGILHLRLSREGISIILVSLVDQQLIPTVKKGTLTFIFLLISLFLKGQNDKIVDSLLTLVRSEQTQDTTKIKAYNDLGIQYGPSDPTVAKSYIRKAMALAEETDRPRGVAGAYNCLGIVYYYQKELDSARISFEKAYEINLELQHAWGQASALNQIGVIQSLQDNYYDAIQTYKDAGAIFLSLGDSIAYTKSIENIGFVYSRMGHRQRAAEHLFEAIRLYDRLNFQKGIERGYYRMSSILIRQKDYEKALEYIEKSIPAVERDGDKYVLSSMLHDKGFCLIQLKRYQEALSNLERSLNYRKALSNKKGLAHTQTMMGMTYYKMKEYPKSYELLTKAIANQSEEGYTKEKIRAHNYLAKTHNALNQLGLAKKHANIALNLAKEIANIEQESEVTLTLASIAEHQGRSDEALNLYKKHHVLNDSINSQEQQNRVQELRTIYETDKKEQELALKNKEIELLEQKQRAAKSERILLIILIAGLLLLSGSLLYGLRQKLKRNQLEKEKVDSELAFKRKELTTHALHLAKKNEVLEGLKQQAEALKASSIGESGYHQLIRTINFDLKDDNNWENFARYFEQVHKDFSSNAKKNFPGITSNELRLMALLKMNLSSKEIANILNISQEGIKKARYRLRKKLNITTDESLQDIVLSL</sequence>
<evidence type="ECO:0000259" key="4">
    <source>
        <dbReference type="SMART" id="SM00421"/>
    </source>
</evidence>
<gene>
    <name evidence="5" type="ORF">ACFQ1M_03495</name>
</gene>
<dbReference type="EMBL" id="JBHTJH010000004">
    <property type="protein sequence ID" value="MFD0861258.1"/>
    <property type="molecule type" value="Genomic_DNA"/>
</dbReference>
<reference evidence="6" key="1">
    <citation type="journal article" date="2019" name="Int. J. Syst. Evol. Microbiol.">
        <title>The Global Catalogue of Microorganisms (GCM) 10K type strain sequencing project: providing services to taxonomists for standard genome sequencing and annotation.</title>
        <authorList>
            <consortium name="The Broad Institute Genomics Platform"/>
            <consortium name="The Broad Institute Genome Sequencing Center for Infectious Disease"/>
            <person name="Wu L."/>
            <person name="Ma J."/>
        </authorList>
    </citation>
    <scope>NUCLEOTIDE SEQUENCE [LARGE SCALE GENOMIC DNA]</scope>
    <source>
        <strain evidence="6">CCUG 62952</strain>
    </source>
</reference>
<dbReference type="PANTHER" id="PTHR10098">
    <property type="entry name" value="RAPSYN-RELATED"/>
    <property type="match status" value="1"/>
</dbReference>
<keyword evidence="3" id="KW-1133">Transmembrane helix</keyword>
<dbReference type="SMART" id="SM00028">
    <property type="entry name" value="TPR"/>
    <property type="match status" value="8"/>
</dbReference>
<dbReference type="InterPro" id="IPR000792">
    <property type="entry name" value="Tscrpt_reg_LuxR_C"/>
</dbReference>
<comment type="caution">
    <text evidence="5">The sequence shown here is derived from an EMBL/GenBank/DDBJ whole genome shotgun (WGS) entry which is preliminary data.</text>
</comment>
<dbReference type="Pfam" id="PF13424">
    <property type="entry name" value="TPR_12"/>
    <property type="match status" value="1"/>
</dbReference>
<feature type="repeat" description="TPR" evidence="1">
    <location>
        <begin position="317"/>
        <end position="350"/>
    </location>
</feature>
<dbReference type="Proteomes" id="UP001596978">
    <property type="component" value="Unassembled WGS sequence"/>
</dbReference>
<keyword evidence="2" id="KW-0175">Coiled coil</keyword>
<dbReference type="RefSeq" id="WP_386403932.1">
    <property type="nucleotide sequence ID" value="NZ_JBHTJH010000004.1"/>
</dbReference>
<evidence type="ECO:0000313" key="5">
    <source>
        <dbReference type="EMBL" id="MFD0861258.1"/>
    </source>
</evidence>
<feature type="repeat" description="TPR" evidence="1">
    <location>
        <begin position="237"/>
        <end position="270"/>
    </location>
</feature>
<keyword evidence="1" id="KW-0802">TPR repeat</keyword>
<evidence type="ECO:0000256" key="2">
    <source>
        <dbReference type="SAM" id="Coils"/>
    </source>
</evidence>
<feature type="transmembrane region" description="Helical" evidence="3">
    <location>
        <begin position="477"/>
        <end position="497"/>
    </location>
</feature>
<name>A0ABW3CXB1_9FLAO</name>
<dbReference type="Pfam" id="PF13374">
    <property type="entry name" value="TPR_10"/>
    <property type="match status" value="1"/>
</dbReference>
<accession>A0ABW3CXB1</accession>
<evidence type="ECO:0000313" key="6">
    <source>
        <dbReference type="Proteomes" id="UP001596978"/>
    </source>
</evidence>
<dbReference type="InterPro" id="IPR019734">
    <property type="entry name" value="TPR_rpt"/>
</dbReference>
<proteinExistence type="predicted"/>
<dbReference type="SUPFAM" id="SSF48452">
    <property type="entry name" value="TPR-like"/>
    <property type="match status" value="2"/>
</dbReference>
<organism evidence="5 6">
    <name type="scientific">Sungkyunkwania multivorans</name>
    <dbReference type="NCBI Taxonomy" id="1173618"/>
    <lineage>
        <taxon>Bacteria</taxon>
        <taxon>Pseudomonadati</taxon>
        <taxon>Bacteroidota</taxon>
        <taxon>Flavobacteriia</taxon>
        <taxon>Flavobacteriales</taxon>
        <taxon>Flavobacteriaceae</taxon>
        <taxon>Sungkyunkwania</taxon>
    </lineage>
</organism>
<feature type="coiled-coil region" evidence="2">
    <location>
        <begin position="448"/>
        <end position="477"/>
    </location>
</feature>